<dbReference type="PANTHER" id="PTHR30204">
    <property type="entry name" value="REDOX-CYCLING DRUG-SENSING TRANSCRIPTIONAL ACTIVATOR SOXR"/>
    <property type="match status" value="1"/>
</dbReference>
<reference evidence="6 7" key="1">
    <citation type="submission" date="2012-01" db="EMBL/GenBank/DDBJ databases">
        <title>The Genome Sequence of Facklamia languida CCUG 37842.</title>
        <authorList>
            <consortium name="The Broad Institute Genome Sequencing Platform"/>
            <person name="Earl A."/>
            <person name="Ward D."/>
            <person name="Feldgarden M."/>
            <person name="Gevers D."/>
            <person name="Huys G."/>
            <person name="Young S.K."/>
            <person name="Zeng Q."/>
            <person name="Gargeya S."/>
            <person name="Fitzgerald M."/>
            <person name="Haas B."/>
            <person name="Abouelleil A."/>
            <person name="Alvarado L."/>
            <person name="Arachchi H.M."/>
            <person name="Berlin A."/>
            <person name="Chapman S.B."/>
            <person name="Gearin G."/>
            <person name="Goldberg J."/>
            <person name="Griggs A."/>
            <person name="Gujja S."/>
            <person name="Hansen M."/>
            <person name="Heiman D."/>
            <person name="Howarth C."/>
            <person name="Larimer J."/>
            <person name="Lui A."/>
            <person name="MacDonald P.J.P."/>
            <person name="McCowen C."/>
            <person name="Montmayeur A."/>
            <person name="Murphy C."/>
            <person name="Neiman D."/>
            <person name="Pearson M."/>
            <person name="Priest M."/>
            <person name="Roberts A."/>
            <person name="Saif S."/>
            <person name="Shea T."/>
            <person name="Sisk P."/>
            <person name="Stolte C."/>
            <person name="Sykes S."/>
            <person name="Wortman J."/>
            <person name="Nusbaum C."/>
            <person name="Birren B."/>
        </authorList>
    </citation>
    <scope>NUCLEOTIDE SEQUENCE [LARGE SCALE GENOMIC DNA]</scope>
    <source>
        <strain evidence="6 7">CCUG 37842</strain>
    </source>
</reference>
<evidence type="ECO:0000256" key="2">
    <source>
        <dbReference type="ARBA" id="ARBA00023015"/>
    </source>
</evidence>
<dbReference type="GO" id="GO:0003677">
    <property type="term" value="F:DNA binding"/>
    <property type="evidence" value="ECO:0007669"/>
    <property type="project" value="UniProtKB-KW"/>
</dbReference>
<dbReference type="InterPro" id="IPR000551">
    <property type="entry name" value="MerR-type_HTH_dom"/>
</dbReference>
<keyword evidence="7" id="KW-1185">Reference proteome</keyword>
<protein>
    <recommendedName>
        <fullName evidence="5">HTH merR-type domain-containing protein</fullName>
    </recommendedName>
</protein>
<dbReference type="OrthoDB" id="9806513at2"/>
<evidence type="ECO:0000313" key="6">
    <source>
        <dbReference type="EMBL" id="EHR37493.1"/>
    </source>
</evidence>
<dbReference type="RefSeq" id="WP_006308699.1">
    <property type="nucleotide sequence ID" value="NZ_JH601133.1"/>
</dbReference>
<evidence type="ECO:0000256" key="3">
    <source>
        <dbReference type="ARBA" id="ARBA00023125"/>
    </source>
</evidence>
<dbReference type="PROSITE" id="PS50937">
    <property type="entry name" value="HTH_MERR_2"/>
    <property type="match status" value="1"/>
</dbReference>
<dbReference type="Proteomes" id="UP000006190">
    <property type="component" value="Unassembled WGS sequence"/>
</dbReference>
<dbReference type="SMART" id="SM00422">
    <property type="entry name" value="HTH_MERR"/>
    <property type="match status" value="1"/>
</dbReference>
<dbReference type="PATRIC" id="fig|883113.3.peg.673"/>
<sequence>MTAKAFRKSLAVFPIGTVMELTGLTARQIRYFEDYQLIQPKRSQTNRRLYSLNDVDRILDIQDLLEEGMTLRGIQHYFDRQKESPKGQPSLTDADVRRILRDEMEAQNRFMHDY</sequence>
<dbReference type="GO" id="GO:0003700">
    <property type="term" value="F:DNA-binding transcription factor activity"/>
    <property type="evidence" value="ECO:0007669"/>
    <property type="project" value="InterPro"/>
</dbReference>
<dbReference type="SUPFAM" id="SSF46955">
    <property type="entry name" value="Putative DNA-binding domain"/>
    <property type="match status" value="1"/>
</dbReference>
<keyword evidence="1" id="KW-0678">Repressor</keyword>
<dbReference type="InterPro" id="IPR047057">
    <property type="entry name" value="MerR_fam"/>
</dbReference>
<dbReference type="STRING" id="883113.HMPREF9708_00672"/>
<keyword evidence="3" id="KW-0238">DNA-binding</keyword>
<dbReference type="EMBL" id="AGEG01000006">
    <property type="protein sequence ID" value="EHR37493.1"/>
    <property type="molecule type" value="Genomic_DNA"/>
</dbReference>
<evidence type="ECO:0000256" key="1">
    <source>
        <dbReference type="ARBA" id="ARBA00022491"/>
    </source>
</evidence>
<dbReference type="Gene3D" id="1.10.1660.10">
    <property type="match status" value="1"/>
</dbReference>
<keyword evidence="4" id="KW-0804">Transcription</keyword>
<accession>H3NII3</accession>
<evidence type="ECO:0000256" key="4">
    <source>
        <dbReference type="ARBA" id="ARBA00023163"/>
    </source>
</evidence>
<feature type="domain" description="HTH merR-type" evidence="5">
    <location>
        <begin position="12"/>
        <end position="80"/>
    </location>
</feature>
<keyword evidence="2" id="KW-0805">Transcription regulation</keyword>
<name>H3NII3_9LACT</name>
<dbReference type="CDD" id="cd01105">
    <property type="entry name" value="HTH_GlnR-like"/>
    <property type="match status" value="1"/>
</dbReference>
<organism evidence="6 7">
    <name type="scientific">Facklamia languida CCUG 37842</name>
    <dbReference type="NCBI Taxonomy" id="883113"/>
    <lineage>
        <taxon>Bacteria</taxon>
        <taxon>Bacillati</taxon>
        <taxon>Bacillota</taxon>
        <taxon>Bacilli</taxon>
        <taxon>Lactobacillales</taxon>
        <taxon>Aerococcaceae</taxon>
        <taxon>Facklamia</taxon>
    </lineage>
</organism>
<dbReference type="eggNOG" id="COG0789">
    <property type="taxonomic scope" value="Bacteria"/>
</dbReference>
<evidence type="ECO:0000259" key="5">
    <source>
        <dbReference type="PROSITE" id="PS50937"/>
    </source>
</evidence>
<dbReference type="AlphaFoldDB" id="H3NII3"/>
<evidence type="ECO:0000313" key="7">
    <source>
        <dbReference type="Proteomes" id="UP000006190"/>
    </source>
</evidence>
<gene>
    <name evidence="6" type="ORF">HMPREF9708_00672</name>
</gene>
<dbReference type="Pfam" id="PF13411">
    <property type="entry name" value="MerR_1"/>
    <property type="match status" value="1"/>
</dbReference>
<dbReference type="PANTHER" id="PTHR30204:SF65">
    <property type="entry name" value="HTH-TYPE TRANSCRIPTIONAL REGULATOR TNRA"/>
    <property type="match status" value="1"/>
</dbReference>
<proteinExistence type="predicted"/>
<dbReference type="InterPro" id="IPR009061">
    <property type="entry name" value="DNA-bd_dom_put_sf"/>
</dbReference>
<comment type="caution">
    <text evidence="6">The sequence shown here is derived from an EMBL/GenBank/DDBJ whole genome shotgun (WGS) entry which is preliminary data.</text>
</comment>
<dbReference type="HOGENOM" id="CLU_060077_9_0_9"/>